<organism evidence="1 2">
    <name type="scientific">Dyadobacter chenhuakuii</name>
    <dbReference type="NCBI Taxonomy" id="2909339"/>
    <lineage>
        <taxon>Bacteria</taxon>
        <taxon>Pseudomonadati</taxon>
        <taxon>Bacteroidota</taxon>
        <taxon>Cytophagia</taxon>
        <taxon>Cytophagales</taxon>
        <taxon>Spirosomataceae</taxon>
        <taxon>Dyadobacter</taxon>
    </lineage>
</organism>
<name>A0A9X1QG49_9BACT</name>
<dbReference type="RefSeq" id="WP_235178030.1">
    <property type="nucleotide sequence ID" value="NZ_JAKFFV010000007.1"/>
</dbReference>
<evidence type="ECO:0000313" key="1">
    <source>
        <dbReference type="EMBL" id="MCF2499129.1"/>
    </source>
</evidence>
<comment type="caution">
    <text evidence="1">The sequence shown here is derived from an EMBL/GenBank/DDBJ whole genome shotgun (WGS) entry which is preliminary data.</text>
</comment>
<reference evidence="1" key="1">
    <citation type="submission" date="2022-01" db="EMBL/GenBank/DDBJ databases">
        <title>Novel species in genus Dyadobacter.</title>
        <authorList>
            <person name="Ma C."/>
        </authorList>
    </citation>
    <scope>NUCLEOTIDE SEQUENCE</scope>
    <source>
        <strain evidence="1">CY357</strain>
    </source>
</reference>
<proteinExistence type="predicted"/>
<dbReference type="EMBL" id="JAKFFV010000007">
    <property type="protein sequence ID" value="MCF2499129.1"/>
    <property type="molecule type" value="Genomic_DNA"/>
</dbReference>
<evidence type="ECO:0000313" key="2">
    <source>
        <dbReference type="Proteomes" id="UP001139411"/>
    </source>
</evidence>
<accession>A0A9X1QG49</accession>
<dbReference type="Proteomes" id="UP001139411">
    <property type="component" value="Unassembled WGS sequence"/>
</dbReference>
<sequence>MRPQVDVGIAFYGKPYQTIVTIKSLIQHSGQYIDKIYISRERKQPHEDYVGIFKVIDYFRNDPNVRLVIQYPHHHLGLGVMDLERAKTDARWRQSIMYQYALETTDKKFMCIMHNDMLFHDDMIGVMLEQMMNGPENLIGMGSIGQCWSCPAGRDWGNKCNPFIFQEYVPSYEEAMELTEAYATPRQQIQKNVIKGGRVHILPECRLNEYCAMINVESYQKETVPNGNIGCYGGNWGGTDTATLWSHDVYQKGYRFKHITLEDYTKHAPFDSTSSGTQANNNRNLYHQSEEGAKEYIEKNYGPIRFSSYVSRANFVDSVKRKAWLSVIHTYGYFKNLVKK</sequence>
<gene>
    <name evidence="1" type="ORF">L0661_12475</name>
</gene>
<protein>
    <submittedName>
        <fullName evidence="1">Uncharacterized protein</fullName>
    </submittedName>
</protein>
<dbReference type="AlphaFoldDB" id="A0A9X1QG49"/>